<feature type="region of interest" description="Disordered" evidence="1">
    <location>
        <begin position="763"/>
        <end position="787"/>
    </location>
</feature>
<name>U6MCH0_EIMMA</name>
<feature type="compositionally biased region" description="Low complexity" evidence="1">
    <location>
        <begin position="364"/>
        <end position="402"/>
    </location>
</feature>
<proteinExistence type="predicted"/>
<reference evidence="2" key="1">
    <citation type="submission" date="2013-10" db="EMBL/GenBank/DDBJ databases">
        <title>Genomic analysis of the causative agents of coccidiosis in chickens.</title>
        <authorList>
            <person name="Reid A.J."/>
            <person name="Blake D."/>
            <person name="Billington K."/>
            <person name="Browne H."/>
            <person name="Dunn M."/>
            <person name="Hung S."/>
            <person name="Kawahara F."/>
            <person name="Miranda-Saavedra D."/>
            <person name="Mourier T."/>
            <person name="Nagra H."/>
            <person name="Otto T.D."/>
            <person name="Rawlings N."/>
            <person name="Sanchez A."/>
            <person name="Sanders M."/>
            <person name="Subramaniam C."/>
            <person name="Tay Y."/>
            <person name="Dear P."/>
            <person name="Doerig C."/>
            <person name="Gruber A."/>
            <person name="Parkinson J."/>
            <person name="Shirley M."/>
            <person name="Wan K.L."/>
            <person name="Berriman M."/>
            <person name="Tomley F."/>
            <person name="Pain A."/>
        </authorList>
    </citation>
    <scope>NUCLEOTIDE SEQUENCE [LARGE SCALE GENOMIC DNA]</scope>
    <source>
        <strain evidence="2">Weybridge</strain>
    </source>
</reference>
<gene>
    <name evidence="2" type="ORF">EMWEY_00034550</name>
</gene>
<dbReference type="GeneID" id="25337441"/>
<dbReference type="RefSeq" id="XP_013337408.1">
    <property type="nucleotide sequence ID" value="XM_013481954.1"/>
</dbReference>
<reference evidence="2" key="2">
    <citation type="submission" date="2013-10" db="EMBL/GenBank/DDBJ databases">
        <authorList>
            <person name="Aslett M."/>
        </authorList>
    </citation>
    <scope>NUCLEOTIDE SEQUENCE [LARGE SCALE GENOMIC DNA]</scope>
    <source>
        <strain evidence="2">Weybridge</strain>
    </source>
</reference>
<dbReference type="EMBL" id="HG721922">
    <property type="protein sequence ID" value="CDJ60758.1"/>
    <property type="molecule type" value="Genomic_DNA"/>
</dbReference>
<feature type="region of interest" description="Disordered" evidence="1">
    <location>
        <begin position="690"/>
        <end position="710"/>
    </location>
</feature>
<feature type="region of interest" description="Disordered" evidence="1">
    <location>
        <begin position="1040"/>
        <end position="1073"/>
    </location>
</feature>
<feature type="compositionally biased region" description="Basic and acidic residues" evidence="1">
    <location>
        <begin position="1349"/>
        <end position="1358"/>
    </location>
</feature>
<feature type="region of interest" description="Disordered" evidence="1">
    <location>
        <begin position="1553"/>
        <end position="1586"/>
    </location>
</feature>
<evidence type="ECO:0000256" key="1">
    <source>
        <dbReference type="SAM" id="MobiDB-lite"/>
    </source>
</evidence>
<feature type="compositionally biased region" description="Low complexity" evidence="1">
    <location>
        <begin position="26"/>
        <end position="43"/>
    </location>
</feature>
<dbReference type="OMA" id="LKICMRL"/>
<feature type="compositionally biased region" description="Basic and acidic residues" evidence="1">
    <location>
        <begin position="1481"/>
        <end position="1497"/>
    </location>
</feature>
<dbReference type="PANTHER" id="PTHR14791:SF29">
    <property type="entry name" value="PROTEIN KIBRA"/>
    <property type="match status" value="1"/>
</dbReference>
<dbReference type="InterPro" id="IPR051105">
    <property type="entry name" value="WWC/KIBRA_Hippo_Reg"/>
</dbReference>
<dbReference type="Proteomes" id="UP000030763">
    <property type="component" value="Unassembled WGS sequence"/>
</dbReference>
<feature type="region of interest" description="Disordered" evidence="1">
    <location>
        <begin position="146"/>
        <end position="195"/>
    </location>
</feature>
<evidence type="ECO:0000313" key="2">
    <source>
        <dbReference type="EMBL" id="CDJ60758.1"/>
    </source>
</evidence>
<feature type="region of interest" description="Disordered" evidence="1">
    <location>
        <begin position="21"/>
        <end position="54"/>
    </location>
</feature>
<feature type="region of interest" description="Disordered" evidence="1">
    <location>
        <begin position="434"/>
        <end position="455"/>
    </location>
</feature>
<feature type="compositionally biased region" description="Low complexity" evidence="1">
    <location>
        <begin position="436"/>
        <end position="453"/>
    </location>
</feature>
<feature type="compositionally biased region" description="Low complexity" evidence="1">
    <location>
        <begin position="1040"/>
        <end position="1062"/>
    </location>
</feature>
<feature type="compositionally biased region" description="Low complexity" evidence="1">
    <location>
        <begin position="1459"/>
        <end position="1479"/>
    </location>
</feature>
<feature type="region of interest" description="Disordered" evidence="1">
    <location>
        <begin position="341"/>
        <end position="416"/>
    </location>
</feature>
<feature type="compositionally biased region" description="Low complexity" evidence="1">
    <location>
        <begin position="1565"/>
        <end position="1574"/>
    </location>
</feature>
<feature type="compositionally biased region" description="Polar residues" evidence="1">
    <location>
        <begin position="1339"/>
        <end position="1348"/>
    </location>
</feature>
<dbReference type="PANTHER" id="PTHR14791">
    <property type="entry name" value="BOMB/KIRA PROTEINS"/>
    <property type="match status" value="1"/>
</dbReference>
<accession>U6MCH0</accession>
<feature type="region of interest" description="Disordered" evidence="1">
    <location>
        <begin position="509"/>
        <end position="548"/>
    </location>
</feature>
<sequence length="1669" mass="179108">MAACTLSRAAAANRRRFLPSAARNQSSSCTRTNSCSSTSNSCCDDGRKRTAERSPSLELLQKGTARIRALLRRGRRSRREKSAVAAVLSAAGCPATSPAGASPTDIHSNRQIPSEARHCEASQKQQQQQQLVGPSESVLHLPLRPQAPETESDEEEIPKAPHAAAATAASSCSSSSNMTHSTSSPRTLDSQKPIDVNSPLQILPDGGCVIAAAAGVAAAAATVESRNLSPPALVDLSCPAVVSPLSIEVGCTAAEQQNQEQQNHHQQVLHTISLKHQRIEEEPREASGVAVTAPAAVPITASACALDDAPLALDDAAASASTTSPEAKVWTQNLSCCNKPVRGSGDSQEMQAAASAWPGGATTKQIQQQQQRKNQQQPQQHYQQQQHQEQQLQEQHQQQQERQQQKHHHQQQNENSSDIDAACELFSPRWQKGMCSGSSRSSSKSQLENSNSNGSSNYWEGRCGIAVLQLKICMRLQEQALLLQQLEERYLLRQQLLLANRYAKGLRCSCHSSNSYSKKDKRNSPIHATDPHVPGVSANGGGSSRSKTLRISLPQSPLLHRQLQTQQRQGKKLLQALQQLEREQMPDDFEYNRLSSGVCTSSLNSNNNQRKIQEVAAHGAACTVSHQMNARNVGGSVAAAATAATQAAAAKQDEAAGRAAMPRGTVAAALPSRVGFPAEKDTLAGSAICTNQQQQQQHQHQQQHHLKQQLRDEEVSATGEHLQLAMAPPEAATTEAGAFVLRPGSQLPTAGFRDAAAATAGAGAATTQADGTVRSTEPVGNSSSLSSISIRRGGPGCVCQCRCGSLRQRRMFALPGETLQAAEADTGVNATATAAAADRSSEFDLKPVPHHRRALPQPLHSPKKPQTAGLLWGLLQHELQQQLQQQQQALLQGNNSCRTAAAAAAAAVQQALHLVKNAEQTLLCSAAAHQVLPQALDNRNSANREAQQKACAAAIAVAAGASDAPKKERPEACLDTTTTSAIRCPKNSTESNGGCSEMQPMRQELNGDVGAASTCNSTVEKLAQQQLQTHHTFSMAPAATEGGAPAASGTFASPPAAALASTPWPPQRSKARSCGPKWFLSEPAAPQPMPLRKFGGPCLELDASSATEEACMHIRGAAFHKHTRAALPKLHPAAVNAAAPAAPPAAPSPPGRPTAPHHQQSHPKLTVPVMNRMEDHAFQKDAACAGAVAPAAVAPAAAPAVAPAVPPAAEECPAELAVHSDISCGTLLPSSSNSRIGSLIASSVTEVPSPLPHLQQQLLLQEQQHQQQQHQQQESQHQQYGNQWLPVRLQEHNPAHSLRVIHRKHPQQEQLLQQQLQQQIVQVRQQDFRGGTAQRAPVENTQPLSTETRPSEHSKLQGDETQPQQQQIFPPQQQPYGEQQQQQQQQLQWRRRAHDPARTLEAAPAQQPAKAVVALRAATGIHQAHRFSVDSPPSRSHACCFSGGGTQADAHTNTATGCQPQQSIEQGKQQQTQQKQQSQDELWRCVDRNTERRENRLLWRPQTSNYQPQQQAQQQHQQQQQQQRIFCGEKATCYRPALQAGQVRRASAITGAPDVMGASSRRRSSCSSIQSNTSKKTTKRENMESVHPRLRETGYLFSKKGRKSPPPATVPAAVSAAAGRQGEISLAATPGKGDGPTGILRRKRRSLAERAAGIARHIIREEFFGVGGL</sequence>
<feature type="compositionally biased region" description="Low complexity" evidence="1">
    <location>
        <begin position="1507"/>
        <end position="1517"/>
    </location>
</feature>
<dbReference type="OrthoDB" id="354977at2759"/>
<feature type="compositionally biased region" description="Low complexity" evidence="1">
    <location>
        <begin position="1362"/>
        <end position="1388"/>
    </location>
</feature>
<feature type="compositionally biased region" description="Low complexity" evidence="1">
    <location>
        <begin position="163"/>
        <end position="184"/>
    </location>
</feature>
<keyword evidence="3" id="KW-1185">Reference proteome</keyword>
<evidence type="ECO:0000313" key="3">
    <source>
        <dbReference type="Proteomes" id="UP000030763"/>
    </source>
</evidence>
<feature type="region of interest" description="Disordered" evidence="1">
    <location>
        <begin position="1136"/>
        <end position="1162"/>
    </location>
</feature>
<feature type="region of interest" description="Disordered" evidence="1">
    <location>
        <begin position="1327"/>
        <end position="1408"/>
    </location>
</feature>
<feature type="region of interest" description="Disordered" evidence="1">
    <location>
        <begin position="115"/>
        <end position="134"/>
    </location>
</feature>
<feature type="region of interest" description="Disordered" evidence="1">
    <location>
        <begin position="1451"/>
        <end position="1517"/>
    </location>
</feature>
<protein>
    <submittedName>
        <fullName evidence="2">Uncharacterized protein</fullName>
    </submittedName>
</protein>
<organism evidence="2 3">
    <name type="scientific">Eimeria maxima</name>
    <name type="common">Coccidian parasite</name>
    <dbReference type="NCBI Taxonomy" id="5804"/>
    <lineage>
        <taxon>Eukaryota</taxon>
        <taxon>Sar</taxon>
        <taxon>Alveolata</taxon>
        <taxon>Apicomplexa</taxon>
        <taxon>Conoidasida</taxon>
        <taxon>Coccidia</taxon>
        <taxon>Eucoccidiorida</taxon>
        <taxon>Eimeriorina</taxon>
        <taxon>Eimeriidae</taxon>
        <taxon>Eimeria</taxon>
    </lineage>
</organism>
<dbReference type="VEuPathDB" id="ToxoDB:EMWEY_00034550"/>
<feature type="compositionally biased region" description="Pro residues" evidence="1">
    <location>
        <begin position="1141"/>
        <end position="1153"/>
    </location>
</feature>
<feature type="compositionally biased region" description="Low complexity" evidence="1">
    <location>
        <begin position="763"/>
        <end position="772"/>
    </location>
</feature>